<name>A0A152A9T5_TIELA</name>
<comment type="caution">
    <text evidence="1">The sequence shown here is derived from an EMBL/GenBank/DDBJ whole genome shotgun (WGS) entry which is preliminary data.</text>
</comment>
<dbReference type="PANTHER" id="PTHR43431:SF7">
    <property type="entry name" value="OXIDOREDUCTASE, SHORT CHAIN DEHYDROGENASE_REDUCTASE FAMILY (AFU_ORTHOLOGUE AFUA_5G14000)"/>
    <property type="match status" value="1"/>
</dbReference>
<evidence type="ECO:0000313" key="2">
    <source>
        <dbReference type="Proteomes" id="UP000076078"/>
    </source>
</evidence>
<dbReference type="STRING" id="361077.A0A152A9T5"/>
<accession>A0A152A9T5</accession>
<dbReference type="Proteomes" id="UP000076078">
    <property type="component" value="Unassembled WGS sequence"/>
</dbReference>
<sequence length="237" mass="25938">MSITNKICTIIGVGPGIGWSVAKKFAKNGFTLAICSRNQDKLDKYLSELNTINKGNHIAVPMDASDPVSIEQGFKTIKSKLGNTDLLVYNASTFKYGSIEKVSADDFLNCFKSNCLGAFVSSQQVLPGMVEKKQGAILFTGATAALRGSANFAAFSTGKFALRSLCQSIAREYAPKGIHAAIVHIDGQVDINRDYSQRPKEEFLDPDAIADTYYSIFTQDKSAWTLELELRPNLEKF</sequence>
<dbReference type="SUPFAM" id="SSF51735">
    <property type="entry name" value="NAD(P)-binding Rossmann-fold domains"/>
    <property type="match status" value="1"/>
</dbReference>
<dbReference type="PANTHER" id="PTHR43431">
    <property type="entry name" value="OXIDOREDUCTASE, SHORT CHAIN DEHYDROGENASE/REDUCTASE FAMILY (AFU_ORTHOLOGUE AFUA_5G14000)"/>
    <property type="match status" value="1"/>
</dbReference>
<organism evidence="1 2">
    <name type="scientific">Tieghemostelium lacteum</name>
    <name type="common">Slime mold</name>
    <name type="synonym">Dictyostelium lacteum</name>
    <dbReference type="NCBI Taxonomy" id="361077"/>
    <lineage>
        <taxon>Eukaryota</taxon>
        <taxon>Amoebozoa</taxon>
        <taxon>Evosea</taxon>
        <taxon>Eumycetozoa</taxon>
        <taxon>Dictyostelia</taxon>
        <taxon>Dictyosteliales</taxon>
        <taxon>Raperosteliaceae</taxon>
        <taxon>Tieghemostelium</taxon>
    </lineage>
</organism>
<dbReference type="EMBL" id="LODT01000001">
    <property type="protein sequence ID" value="KYR02980.1"/>
    <property type="molecule type" value="Genomic_DNA"/>
</dbReference>
<reference evidence="1 2" key="1">
    <citation type="submission" date="2015-12" db="EMBL/GenBank/DDBJ databases">
        <title>Dictyostelia acquired genes for synthesis and detection of signals that induce cell-type specialization by lateral gene transfer from prokaryotes.</title>
        <authorList>
            <person name="Gloeckner G."/>
            <person name="Schaap P."/>
        </authorList>
    </citation>
    <scope>NUCLEOTIDE SEQUENCE [LARGE SCALE GENOMIC DNA]</scope>
    <source>
        <strain evidence="1 2">TK</strain>
    </source>
</reference>
<keyword evidence="2" id="KW-1185">Reference proteome</keyword>
<dbReference type="Pfam" id="PF00106">
    <property type="entry name" value="adh_short"/>
    <property type="match status" value="1"/>
</dbReference>
<dbReference type="InParanoid" id="A0A152A9T5"/>
<dbReference type="AlphaFoldDB" id="A0A152A9T5"/>
<dbReference type="InterPro" id="IPR002347">
    <property type="entry name" value="SDR_fam"/>
</dbReference>
<dbReference type="PRINTS" id="PR00081">
    <property type="entry name" value="GDHRDH"/>
</dbReference>
<dbReference type="Gene3D" id="3.40.50.720">
    <property type="entry name" value="NAD(P)-binding Rossmann-like Domain"/>
    <property type="match status" value="1"/>
</dbReference>
<proteinExistence type="predicted"/>
<dbReference type="InterPro" id="IPR036291">
    <property type="entry name" value="NAD(P)-bd_dom_sf"/>
</dbReference>
<dbReference type="OMA" id="FAGAKHG"/>
<protein>
    <submittedName>
        <fullName evidence="1">Short chain dehydrogenase</fullName>
    </submittedName>
</protein>
<evidence type="ECO:0000313" key="1">
    <source>
        <dbReference type="EMBL" id="KYR02980.1"/>
    </source>
</evidence>
<dbReference type="OrthoDB" id="5399006at2759"/>
<gene>
    <name evidence="1" type="ORF">DLAC_00464</name>
</gene>